<dbReference type="SUPFAM" id="SSF53067">
    <property type="entry name" value="Actin-like ATPase domain"/>
    <property type="match status" value="2"/>
</dbReference>
<feature type="transmembrane region" description="Helical" evidence="8">
    <location>
        <begin position="509"/>
        <end position="531"/>
    </location>
</feature>
<evidence type="ECO:0000256" key="4">
    <source>
        <dbReference type="ARBA" id="ARBA00023016"/>
    </source>
</evidence>
<feature type="transmembrane region" description="Helical" evidence="8">
    <location>
        <begin position="479"/>
        <end position="497"/>
    </location>
</feature>
<evidence type="ECO:0000313" key="9">
    <source>
        <dbReference type="EMBL" id="MBB6034537.1"/>
    </source>
</evidence>
<dbReference type="PROSITE" id="PS01036">
    <property type="entry name" value="HSP70_3"/>
    <property type="match status" value="1"/>
</dbReference>
<keyword evidence="8" id="KW-0472">Membrane</keyword>
<dbReference type="PANTHER" id="PTHR19375">
    <property type="entry name" value="HEAT SHOCK PROTEIN 70KDA"/>
    <property type="match status" value="1"/>
</dbReference>
<dbReference type="GO" id="GO:0005524">
    <property type="term" value="F:ATP binding"/>
    <property type="evidence" value="ECO:0007669"/>
    <property type="project" value="UniProtKB-KW"/>
</dbReference>
<dbReference type="GO" id="GO:0140662">
    <property type="term" value="F:ATP-dependent protein folding chaperone"/>
    <property type="evidence" value="ECO:0007669"/>
    <property type="project" value="InterPro"/>
</dbReference>
<evidence type="ECO:0000256" key="5">
    <source>
        <dbReference type="ARBA" id="ARBA00023186"/>
    </source>
</evidence>
<comment type="caution">
    <text evidence="9">The sequence shown here is derived from an EMBL/GenBank/DDBJ whole genome shotgun (WGS) entry which is preliminary data.</text>
</comment>
<dbReference type="EMBL" id="JACHGT010000004">
    <property type="protein sequence ID" value="MBB6034537.1"/>
    <property type="molecule type" value="Genomic_DNA"/>
</dbReference>
<keyword evidence="8" id="KW-1133">Transmembrane helix</keyword>
<keyword evidence="3 6" id="KW-0067">ATP-binding</keyword>
<comment type="similarity">
    <text evidence="1 6">Belongs to the heat shock protein 70 family.</text>
</comment>
<dbReference type="RefSeq" id="WP_184787384.1">
    <property type="nucleotide sequence ID" value="NZ_BONT01000088.1"/>
</dbReference>
<dbReference type="InterPro" id="IPR018181">
    <property type="entry name" value="Heat_shock_70_CS"/>
</dbReference>
<evidence type="ECO:0000256" key="6">
    <source>
        <dbReference type="RuleBase" id="RU003322"/>
    </source>
</evidence>
<sequence length="539" mass="56785">MTATRLAVDYGTSNTVAMLDFGDGRIRPLLFDGSPLLPSAVYAQADGDVLTGRDALRSARLEPACFEPNPKRRIDDVEVLLGERSWPVLELVARTLGRVAAEATRTAGPVSSLVMTCPVEWGPVRRRVLAEAAERAGLPRPELLAEPVAAAAYFAAKLDREVTGGRSVVVYDLGGGTFDVCVVRRDGTGFSPLAYRGVDDFGGVDLDALVVEQIAGAIRPASPETWSRLAAPGNAADRRHFRALWDDARDAKEALSRQSSAQVFVPLADRDAQVSREAFESSASEALGRTVEVTLATVREAQVRPSDVAGLFLVGGSTRVPMVATLLHRRLGMAPTLLEQPETVVAEGALVATATATVTASAAVEAAPRSRPAPLPLAPHYAQPIPRQAAVTEQDPPVEAPRVAGPEGPPREERKLSRWMVPSIGMALALMGGTLLMGTPWAPGAGQVPLMIAGCAVGSTFFLAGGIMTWFTPRLPSGARFWVPAGYLLFAALWLAAPLLESRLPAGALRVSAAILAGTGAVLALVTAATLKAGREARR</sequence>
<dbReference type="InterPro" id="IPR043129">
    <property type="entry name" value="ATPase_NBD"/>
</dbReference>
<dbReference type="Gene3D" id="3.30.420.40">
    <property type="match status" value="2"/>
</dbReference>
<dbReference type="InterPro" id="IPR013126">
    <property type="entry name" value="Hsp_70_fam"/>
</dbReference>
<dbReference type="Gene3D" id="3.90.640.10">
    <property type="entry name" value="Actin, Chain A, domain 4"/>
    <property type="match status" value="1"/>
</dbReference>
<evidence type="ECO:0000256" key="2">
    <source>
        <dbReference type="ARBA" id="ARBA00022741"/>
    </source>
</evidence>
<evidence type="ECO:0000256" key="7">
    <source>
        <dbReference type="SAM" id="MobiDB-lite"/>
    </source>
</evidence>
<keyword evidence="5" id="KW-0143">Chaperone</keyword>
<feature type="transmembrane region" description="Helical" evidence="8">
    <location>
        <begin position="419"/>
        <end position="438"/>
    </location>
</feature>
<proteinExistence type="inferred from homology"/>
<evidence type="ECO:0000256" key="3">
    <source>
        <dbReference type="ARBA" id="ARBA00022840"/>
    </source>
</evidence>
<dbReference type="PRINTS" id="PR00301">
    <property type="entry name" value="HEATSHOCK70"/>
</dbReference>
<keyword evidence="8" id="KW-0812">Transmembrane</keyword>
<keyword evidence="2 6" id="KW-0547">Nucleotide-binding</keyword>
<evidence type="ECO:0000256" key="8">
    <source>
        <dbReference type="SAM" id="Phobius"/>
    </source>
</evidence>
<feature type="region of interest" description="Disordered" evidence="7">
    <location>
        <begin position="388"/>
        <end position="415"/>
    </location>
</feature>
<accession>A0A841FMU7</accession>
<evidence type="ECO:0000256" key="1">
    <source>
        <dbReference type="ARBA" id="ARBA00007381"/>
    </source>
</evidence>
<keyword evidence="4" id="KW-0346">Stress response</keyword>
<evidence type="ECO:0008006" key="11">
    <source>
        <dbReference type="Google" id="ProtNLM"/>
    </source>
</evidence>
<organism evidence="9 10">
    <name type="scientific">Phytomonospora endophytica</name>
    <dbReference type="NCBI Taxonomy" id="714109"/>
    <lineage>
        <taxon>Bacteria</taxon>
        <taxon>Bacillati</taxon>
        <taxon>Actinomycetota</taxon>
        <taxon>Actinomycetes</taxon>
        <taxon>Micromonosporales</taxon>
        <taxon>Micromonosporaceae</taxon>
        <taxon>Phytomonospora</taxon>
    </lineage>
</organism>
<protein>
    <recommendedName>
        <fullName evidence="11">Hsp70 family protein</fullName>
    </recommendedName>
</protein>
<reference evidence="9 10" key="1">
    <citation type="submission" date="2020-08" db="EMBL/GenBank/DDBJ databases">
        <title>Genomic Encyclopedia of Type Strains, Phase IV (KMG-IV): sequencing the most valuable type-strain genomes for metagenomic binning, comparative biology and taxonomic classification.</title>
        <authorList>
            <person name="Goeker M."/>
        </authorList>
    </citation>
    <scope>NUCLEOTIDE SEQUENCE [LARGE SCALE GENOMIC DNA]</scope>
    <source>
        <strain evidence="9 10">YIM 65646</strain>
    </source>
</reference>
<gene>
    <name evidence="9" type="ORF">HNR73_002387</name>
</gene>
<name>A0A841FMU7_9ACTN</name>
<evidence type="ECO:0000313" key="10">
    <source>
        <dbReference type="Proteomes" id="UP000548476"/>
    </source>
</evidence>
<dbReference type="AlphaFoldDB" id="A0A841FMU7"/>
<dbReference type="Proteomes" id="UP000548476">
    <property type="component" value="Unassembled WGS sequence"/>
</dbReference>
<keyword evidence="10" id="KW-1185">Reference proteome</keyword>
<feature type="transmembrane region" description="Helical" evidence="8">
    <location>
        <begin position="450"/>
        <end position="472"/>
    </location>
</feature>
<dbReference type="Pfam" id="PF00012">
    <property type="entry name" value="HSP70"/>
    <property type="match status" value="1"/>
</dbReference>